<dbReference type="PROSITE" id="PS00491">
    <property type="entry name" value="PROLINE_PEPTIDASE"/>
    <property type="match status" value="1"/>
</dbReference>
<accession>A0A1G8T010</accession>
<dbReference type="Gene3D" id="3.90.230.10">
    <property type="entry name" value="Creatinase/methionine aminopeptidase superfamily"/>
    <property type="match status" value="1"/>
</dbReference>
<keyword evidence="14" id="KW-0031">Aminopeptidase</keyword>
<dbReference type="SUPFAM" id="SSF53092">
    <property type="entry name" value="Creatinase/prolidase N-terminal domain"/>
    <property type="match status" value="1"/>
</dbReference>
<evidence type="ECO:0000259" key="13">
    <source>
        <dbReference type="SMART" id="SM01011"/>
    </source>
</evidence>
<dbReference type="PANTHER" id="PTHR43226:SF4">
    <property type="entry name" value="XAA-PRO AMINOPEPTIDASE 3"/>
    <property type="match status" value="1"/>
</dbReference>
<dbReference type="Pfam" id="PF05195">
    <property type="entry name" value="AMP_N"/>
    <property type="match status" value="1"/>
</dbReference>
<evidence type="ECO:0000256" key="4">
    <source>
        <dbReference type="ARBA" id="ARBA00012574"/>
    </source>
</evidence>
<evidence type="ECO:0000256" key="6">
    <source>
        <dbReference type="ARBA" id="ARBA00022723"/>
    </source>
</evidence>
<keyword evidence="8" id="KW-0482">Metalloprotease</keyword>
<gene>
    <name evidence="14" type="ORF">SAMN04488540_10764</name>
</gene>
<dbReference type="Pfam" id="PF00557">
    <property type="entry name" value="Peptidase_M24"/>
    <property type="match status" value="1"/>
</dbReference>
<comment type="cofactor">
    <cofactor evidence="2">
        <name>Mn(2+)</name>
        <dbReference type="ChEBI" id="CHEBI:29035"/>
    </cofactor>
</comment>
<dbReference type="AlphaFoldDB" id="A0A1G8T010"/>
<dbReference type="InterPro" id="IPR001714">
    <property type="entry name" value="Pept_M24_MAP"/>
</dbReference>
<dbReference type="InterPro" id="IPR007865">
    <property type="entry name" value="Aminopep_P_N"/>
</dbReference>
<dbReference type="NCBIfam" id="NF008131">
    <property type="entry name" value="PRK10879.1"/>
    <property type="match status" value="1"/>
</dbReference>
<keyword evidence="9" id="KW-0464">Manganese</keyword>
<feature type="domain" description="Aminopeptidase P N-terminal" evidence="13">
    <location>
        <begin position="1"/>
        <end position="134"/>
    </location>
</feature>
<dbReference type="GO" id="GO:0006508">
    <property type="term" value="P:proteolysis"/>
    <property type="evidence" value="ECO:0007669"/>
    <property type="project" value="UniProtKB-KW"/>
</dbReference>
<evidence type="ECO:0000256" key="10">
    <source>
        <dbReference type="ARBA" id="ARBA00069363"/>
    </source>
</evidence>
<keyword evidence="5" id="KW-0645">Protease</keyword>
<evidence type="ECO:0000313" key="14">
    <source>
        <dbReference type="EMBL" id="SDJ34827.1"/>
    </source>
</evidence>
<dbReference type="GO" id="GO:0005829">
    <property type="term" value="C:cytosol"/>
    <property type="evidence" value="ECO:0007669"/>
    <property type="project" value="TreeGrafter"/>
</dbReference>
<evidence type="ECO:0000256" key="9">
    <source>
        <dbReference type="ARBA" id="ARBA00023211"/>
    </source>
</evidence>
<dbReference type="InterPro" id="IPR052433">
    <property type="entry name" value="X-Pro_dipept-like"/>
</dbReference>
<dbReference type="OrthoDB" id="9806388at2"/>
<evidence type="ECO:0000256" key="5">
    <source>
        <dbReference type="ARBA" id="ARBA00022670"/>
    </source>
</evidence>
<sequence length="433" mass="47528">MEIKDFVAHRQQLLQALPQGGVALLFAAQESTRSNDTEYHFRQNSDFFYLTGFNEPDAVLMLRPGQSPETVLFVRPTDKMAEIWHGRRLGVDAAPGELAVDEAYDIGQLAELLPDLVNGSDTLGYLPGQCPRGDAVVAELLATLRGGSRRGLKSPSQMLDLRPQLHEMRLHKSEAEVAVMAQAGEISAKAHIRAMQSCRPGMFEYQLEAEIAHHCAMLGARFMAYNTIVGSGDNACILHYTENEAPMGDGELVLIDAGCEYQGYAADITRTFPVNGRFSDDQKALYSLVLEAEKAAIEMIKPGVSIKDANHRVLQIMVGGLVALGIMEGDVETLIADEAYKAYYMHGLGHWIGIDVHDVGDYHSPDRSRPLEPGMVLTIEPGLYIGPDAEVDPRWRGIGIRVEDDVLVTEDGHRVLTASVAKEIDEIEAIMAM</sequence>
<dbReference type="InterPro" id="IPR036005">
    <property type="entry name" value="Creatinase/aminopeptidase-like"/>
</dbReference>
<comment type="similarity">
    <text evidence="3">Belongs to the peptidase M24B family.</text>
</comment>
<dbReference type="Gene3D" id="3.40.350.10">
    <property type="entry name" value="Creatinase/prolidase N-terminal domain"/>
    <property type="match status" value="1"/>
</dbReference>
<dbReference type="SUPFAM" id="SSF55920">
    <property type="entry name" value="Creatinase/aminopeptidase"/>
    <property type="match status" value="1"/>
</dbReference>
<dbReference type="SMART" id="SM01011">
    <property type="entry name" value="AMP_N"/>
    <property type="match status" value="1"/>
</dbReference>
<evidence type="ECO:0000256" key="3">
    <source>
        <dbReference type="ARBA" id="ARBA00008766"/>
    </source>
</evidence>
<evidence type="ECO:0000256" key="12">
    <source>
        <dbReference type="ARBA" id="ARBA00081411"/>
    </source>
</evidence>
<evidence type="ECO:0000256" key="11">
    <source>
        <dbReference type="ARBA" id="ARBA00075356"/>
    </source>
</evidence>
<evidence type="ECO:0000313" key="15">
    <source>
        <dbReference type="Proteomes" id="UP000199527"/>
    </source>
</evidence>
<evidence type="ECO:0000256" key="1">
    <source>
        <dbReference type="ARBA" id="ARBA00001424"/>
    </source>
</evidence>
<dbReference type="PRINTS" id="PR00599">
    <property type="entry name" value="MAPEPTIDASE"/>
</dbReference>
<keyword evidence="15" id="KW-1185">Reference proteome</keyword>
<dbReference type="FunFam" id="3.90.230.10:FF:000002">
    <property type="entry name" value="Xaa-Pro aminopeptidase 3"/>
    <property type="match status" value="1"/>
</dbReference>
<evidence type="ECO:0000256" key="2">
    <source>
        <dbReference type="ARBA" id="ARBA00001936"/>
    </source>
</evidence>
<dbReference type="InterPro" id="IPR029149">
    <property type="entry name" value="Creatin/AminoP/Spt16_N"/>
</dbReference>
<comment type="catalytic activity">
    <reaction evidence="1">
        <text>Release of any N-terminal amino acid, including proline, that is linked to proline, even from a dipeptide or tripeptide.</text>
        <dbReference type="EC" id="3.4.11.9"/>
    </reaction>
</comment>
<keyword evidence="6" id="KW-0479">Metal-binding</keyword>
<name>A0A1G8T010_9GAMM</name>
<dbReference type="GO" id="GO:0070006">
    <property type="term" value="F:metalloaminopeptidase activity"/>
    <property type="evidence" value="ECO:0007669"/>
    <property type="project" value="InterPro"/>
</dbReference>
<dbReference type="Proteomes" id="UP000199527">
    <property type="component" value="Unassembled WGS sequence"/>
</dbReference>
<dbReference type="PANTHER" id="PTHR43226">
    <property type="entry name" value="XAA-PRO AMINOPEPTIDASE 3"/>
    <property type="match status" value="1"/>
</dbReference>
<dbReference type="GO" id="GO:0030145">
    <property type="term" value="F:manganese ion binding"/>
    <property type="evidence" value="ECO:0007669"/>
    <property type="project" value="InterPro"/>
</dbReference>
<evidence type="ECO:0000256" key="8">
    <source>
        <dbReference type="ARBA" id="ARBA00023049"/>
    </source>
</evidence>
<proteinExistence type="inferred from homology"/>
<reference evidence="15" key="1">
    <citation type="submission" date="2016-10" db="EMBL/GenBank/DDBJ databases">
        <authorList>
            <person name="Varghese N."/>
            <person name="Submissions S."/>
        </authorList>
    </citation>
    <scope>NUCLEOTIDE SEQUENCE [LARGE SCALE GENOMIC DNA]</scope>
    <source>
        <strain evidence="15">DSM 23317</strain>
    </source>
</reference>
<dbReference type="EC" id="3.4.11.9" evidence="4"/>
<organism evidence="14 15">
    <name type="scientific">Ferrimonas sediminum</name>
    <dbReference type="NCBI Taxonomy" id="718193"/>
    <lineage>
        <taxon>Bacteria</taxon>
        <taxon>Pseudomonadati</taxon>
        <taxon>Pseudomonadota</taxon>
        <taxon>Gammaproteobacteria</taxon>
        <taxon>Alteromonadales</taxon>
        <taxon>Ferrimonadaceae</taxon>
        <taxon>Ferrimonas</taxon>
    </lineage>
</organism>
<keyword evidence="7" id="KW-0378">Hydrolase</keyword>
<dbReference type="RefSeq" id="WP_090365147.1">
    <property type="nucleotide sequence ID" value="NZ_FNEM01000007.1"/>
</dbReference>
<evidence type="ECO:0000256" key="7">
    <source>
        <dbReference type="ARBA" id="ARBA00022801"/>
    </source>
</evidence>
<dbReference type="InterPro" id="IPR000994">
    <property type="entry name" value="Pept_M24"/>
</dbReference>
<protein>
    <recommendedName>
        <fullName evidence="10">Xaa-Pro aminopeptidase</fullName>
        <ecNumber evidence="4">3.4.11.9</ecNumber>
    </recommendedName>
    <alternativeName>
        <fullName evidence="11">Aminopeptidase P II</fullName>
    </alternativeName>
    <alternativeName>
        <fullName evidence="12">X-Pro aminopeptidase</fullName>
    </alternativeName>
</protein>
<dbReference type="InterPro" id="IPR001131">
    <property type="entry name" value="Peptidase_M24B_aminopep-P_CS"/>
</dbReference>
<dbReference type="EMBL" id="FNEM01000007">
    <property type="protein sequence ID" value="SDJ34827.1"/>
    <property type="molecule type" value="Genomic_DNA"/>
</dbReference>
<dbReference type="CDD" id="cd01087">
    <property type="entry name" value="Prolidase"/>
    <property type="match status" value="1"/>
</dbReference>